<dbReference type="RefSeq" id="WP_120463277.1">
    <property type="nucleotide sequence ID" value="NZ_BMIW01000004.1"/>
</dbReference>
<keyword evidence="2" id="KW-1185">Reference proteome</keyword>
<accession>A0ABQ1VQH2</accession>
<dbReference type="EMBL" id="BMIW01000004">
    <property type="protein sequence ID" value="GGF89485.1"/>
    <property type="molecule type" value="Genomic_DNA"/>
</dbReference>
<evidence type="ECO:0000313" key="2">
    <source>
        <dbReference type="Proteomes" id="UP000608420"/>
    </source>
</evidence>
<reference evidence="2" key="1">
    <citation type="journal article" date="2019" name="Int. J. Syst. Evol. Microbiol.">
        <title>The Global Catalogue of Microorganisms (GCM) 10K type strain sequencing project: providing services to taxonomists for standard genome sequencing and annotation.</title>
        <authorList>
            <consortium name="The Broad Institute Genomics Platform"/>
            <consortium name="The Broad Institute Genome Sequencing Center for Infectious Disease"/>
            <person name="Wu L."/>
            <person name="Ma J."/>
        </authorList>
    </citation>
    <scope>NUCLEOTIDE SEQUENCE [LARGE SCALE GENOMIC DNA]</scope>
    <source>
        <strain evidence="2">CGMCC 1.15420</strain>
    </source>
</reference>
<sequence>MKVLKSAVSSIGILILLLSLTGCMRGEYTTIHGEGGDTPNSTVMKYEKFDGFVERSFQVKSGHTAEVKLDIVSDGGKLNISIKDEEGNSYYTGTGVPTSSFSVKLDHPSQYVISIQGKGHQGKYDIAWELD</sequence>
<evidence type="ECO:0000313" key="1">
    <source>
        <dbReference type="EMBL" id="GGF89485.1"/>
    </source>
</evidence>
<name>A0ABQ1VQH2_9BACL</name>
<protein>
    <recommendedName>
        <fullName evidence="3">Lipoprotein</fullName>
    </recommendedName>
</protein>
<gene>
    <name evidence="1" type="ORF">GCM10010913_08620</name>
</gene>
<dbReference type="PROSITE" id="PS51257">
    <property type="entry name" value="PROKAR_LIPOPROTEIN"/>
    <property type="match status" value="1"/>
</dbReference>
<evidence type="ECO:0008006" key="3">
    <source>
        <dbReference type="Google" id="ProtNLM"/>
    </source>
</evidence>
<organism evidence="1 2">
    <name type="scientific">Paenibacillus aceti</name>
    <dbReference type="NCBI Taxonomy" id="1820010"/>
    <lineage>
        <taxon>Bacteria</taxon>
        <taxon>Bacillati</taxon>
        <taxon>Bacillota</taxon>
        <taxon>Bacilli</taxon>
        <taxon>Bacillales</taxon>
        <taxon>Paenibacillaceae</taxon>
        <taxon>Paenibacillus</taxon>
    </lineage>
</organism>
<comment type="caution">
    <text evidence="1">The sequence shown here is derived from an EMBL/GenBank/DDBJ whole genome shotgun (WGS) entry which is preliminary data.</text>
</comment>
<proteinExistence type="predicted"/>
<dbReference type="Proteomes" id="UP000608420">
    <property type="component" value="Unassembled WGS sequence"/>
</dbReference>